<reference evidence="2 3" key="1">
    <citation type="submission" date="2015-11" db="EMBL/GenBank/DDBJ databases">
        <title>The genome of Candidatus Endoriftia persephone in Ridgeia piscesae and population structure of the North Eastern Pacific vestimentiferan symbionts.</title>
        <authorList>
            <person name="Perez M."/>
            <person name="Juniper K.S."/>
        </authorList>
    </citation>
    <scope>NUCLEOTIDE SEQUENCE [LARGE SCALE GENOMIC DNA]</scope>
    <source>
        <strain evidence="2">Ind10</strain>
    </source>
</reference>
<keyword evidence="1" id="KW-0472">Membrane</keyword>
<accession>A0A0T5Z7C9</accession>
<organism evidence="2 3">
    <name type="scientific">endosymbiont of Ridgeia piscesae</name>
    <dbReference type="NCBI Taxonomy" id="54398"/>
    <lineage>
        <taxon>Bacteria</taxon>
        <taxon>Pseudomonadati</taxon>
        <taxon>Pseudomonadota</taxon>
        <taxon>Gammaproteobacteria</taxon>
        <taxon>sulfur-oxidizing symbionts</taxon>
    </lineage>
</organism>
<dbReference type="EMBL" id="LMXI01000269">
    <property type="protein sequence ID" value="KRT58823.1"/>
    <property type="molecule type" value="Genomic_DNA"/>
</dbReference>
<keyword evidence="1" id="KW-0812">Transmembrane</keyword>
<dbReference type="AlphaFoldDB" id="A0A0T5Z7C9"/>
<proteinExistence type="predicted"/>
<dbReference type="Pfam" id="PF04298">
    <property type="entry name" value="Zn_peptidase_2"/>
    <property type="match status" value="1"/>
</dbReference>
<dbReference type="InterPro" id="IPR007395">
    <property type="entry name" value="Zn_peptidase_2"/>
</dbReference>
<dbReference type="Proteomes" id="UP000051276">
    <property type="component" value="Unassembled WGS sequence"/>
</dbReference>
<evidence type="ECO:0000313" key="2">
    <source>
        <dbReference type="EMBL" id="KRT58823.1"/>
    </source>
</evidence>
<feature type="transmembrane region" description="Helical" evidence="1">
    <location>
        <begin position="12"/>
        <end position="32"/>
    </location>
</feature>
<gene>
    <name evidence="2" type="ORF">Ga0076813_142515</name>
</gene>
<comment type="caution">
    <text evidence="2">The sequence shown here is derived from an EMBL/GenBank/DDBJ whole genome shotgun (WGS) entry which is preliminary data.</text>
</comment>
<name>A0A0T5Z7C9_9GAMM</name>
<protein>
    <submittedName>
        <fullName evidence="2">Putative neutral zinc metallopeptidase</fullName>
    </submittedName>
</protein>
<evidence type="ECO:0000313" key="3">
    <source>
        <dbReference type="Proteomes" id="UP000051276"/>
    </source>
</evidence>
<evidence type="ECO:0000256" key="1">
    <source>
        <dbReference type="SAM" id="Phobius"/>
    </source>
</evidence>
<keyword evidence="1" id="KW-1133">Transmembrane helix</keyword>
<sequence length="40" mass="4763">MNPKQELAVRRILRACAMSYVAASLAGLLNFWRWMRILRR</sequence>